<feature type="domain" description="Sugar fermentation stimulation protein C-terminal" evidence="2">
    <location>
        <begin position="84"/>
        <end position="216"/>
    </location>
</feature>
<dbReference type="InterPro" id="IPR041465">
    <property type="entry name" value="SfsA_N"/>
</dbReference>
<dbReference type="HAMAP" id="MF_00095">
    <property type="entry name" value="SfsA"/>
    <property type="match status" value="1"/>
</dbReference>
<organism evidence="4 5">
    <name type="scientific">Fonticella tunisiensis</name>
    <dbReference type="NCBI Taxonomy" id="1096341"/>
    <lineage>
        <taxon>Bacteria</taxon>
        <taxon>Bacillati</taxon>
        <taxon>Bacillota</taxon>
        <taxon>Clostridia</taxon>
        <taxon>Eubacteriales</taxon>
        <taxon>Clostridiaceae</taxon>
        <taxon>Fonticella</taxon>
    </lineage>
</organism>
<dbReference type="NCBIfam" id="TIGR00230">
    <property type="entry name" value="sfsA"/>
    <property type="match status" value="1"/>
</dbReference>
<gene>
    <name evidence="1" type="primary">sfsA</name>
    <name evidence="4" type="ORF">EDD71_105167</name>
</gene>
<sequence length="228" mass="26282">MSVKIEGEKIKGIFLERINRFEALVLVDGEAQRVHVPNTGRMKELLHKGVEVTLVKSNKPDRKTKYSMMFVNKNGHLICINSPLANRVFEDGIRSGKINWLKGDIKREVSFRDSRIDFFIDGEYKTFVEVKCGTYEENGTTMFPDAPTERGRKHIGELIKAVEDGYRAAVVIVAFMDYVKEFTPNYKIDREFGEKLKEAYDGGIDVRAYKCSISEDEIYILEEIKVYF</sequence>
<dbReference type="Pfam" id="PF03749">
    <property type="entry name" value="SfsA"/>
    <property type="match status" value="1"/>
</dbReference>
<reference evidence="4 5" key="1">
    <citation type="submission" date="2019-03" db="EMBL/GenBank/DDBJ databases">
        <title>Genomic Encyclopedia of Type Strains, Phase IV (KMG-IV): sequencing the most valuable type-strain genomes for metagenomic binning, comparative biology and taxonomic classification.</title>
        <authorList>
            <person name="Goeker M."/>
        </authorList>
    </citation>
    <scope>NUCLEOTIDE SEQUENCE [LARGE SCALE GENOMIC DNA]</scope>
    <source>
        <strain evidence="4 5">DSM 24455</strain>
    </source>
</reference>
<dbReference type="GO" id="GO:0003677">
    <property type="term" value="F:DNA binding"/>
    <property type="evidence" value="ECO:0007669"/>
    <property type="project" value="InterPro"/>
</dbReference>
<dbReference type="Gene3D" id="2.40.50.580">
    <property type="match status" value="1"/>
</dbReference>
<accession>A0A4R7KRR1</accession>
<evidence type="ECO:0000313" key="4">
    <source>
        <dbReference type="EMBL" id="TDT61987.1"/>
    </source>
</evidence>
<feature type="domain" description="SfsA N-terminal OB" evidence="3">
    <location>
        <begin position="15"/>
        <end position="80"/>
    </location>
</feature>
<dbReference type="Gene3D" id="3.40.1350.60">
    <property type="match status" value="1"/>
</dbReference>
<dbReference type="CDD" id="cd22359">
    <property type="entry name" value="SfsA-like_bacterial"/>
    <property type="match status" value="1"/>
</dbReference>
<name>A0A4R7KRR1_9CLOT</name>
<dbReference type="Proteomes" id="UP000295325">
    <property type="component" value="Unassembled WGS sequence"/>
</dbReference>
<dbReference type="InterPro" id="IPR040452">
    <property type="entry name" value="SfsA_C"/>
</dbReference>
<dbReference type="Pfam" id="PF17746">
    <property type="entry name" value="SfsA_N"/>
    <property type="match status" value="1"/>
</dbReference>
<dbReference type="InterPro" id="IPR005224">
    <property type="entry name" value="SfsA"/>
</dbReference>
<comment type="similarity">
    <text evidence="1">Belongs to the SfsA family.</text>
</comment>
<dbReference type="AlphaFoldDB" id="A0A4R7KRR1"/>
<proteinExistence type="inferred from homology"/>
<keyword evidence="5" id="KW-1185">Reference proteome</keyword>
<evidence type="ECO:0000259" key="2">
    <source>
        <dbReference type="Pfam" id="PF03749"/>
    </source>
</evidence>
<protein>
    <recommendedName>
        <fullName evidence="1">Sugar fermentation stimulation protein homolog</fullName>
    </recommendedName>
</protein>
<evidence type="ECO:0000256" key="1">
    <source>
        <dbReference type="HAMAP-Rule" id="MF_00095"/>
    </source>
</evidence>
<dbReference type="PANTHER" id="PTHR30545:SF2">
    <property type="entry name" value="SUGAR FERMENTATION STIMULATION PROTEIN A"/>
    <property type="match status" value="1"/>
</dbReference>
<dbReference type="EMBL" id="SOAZ01000005">
    <property type="protein sequence ID" value="TDT61987.1"/>
    <property type="molecule type" value="Genomic_DNA"/>
</dbReference>
<evidence type="ECO:0000313" key="5">
    <source>
        <dbReference type="Proteomes" id="UP000295325"/>
    </source>
</evidence>
<comment type="caution">
    <text evidence="4">The sequence shown here is derived from an EMBL/GenBank/DDBJ whole genome shotgun (WGS) entry which is preliminary data.</text>
</comment>
<evidence type="ECO:0000259" key="3">
    <source>
        <dbReference type="Pfam" id="PF17746"/>
    </source>
</evidence>
<dbReference type="PANTHER" id="PTHR30545">
    <property type="entry name" value="SUGAR FERMENTATION STIMULATION PROTEIN A"/>
    <property type="match status" value="1"/>
</dbReference>
<dbReference type="RefSeq" id="WP_166636342.1">
    <property type="nucleotide sequence ID" value="NZ_SOAZ01000005.1"/>
</dbReference>